<keyword evidence="1" id="KW-0472">Membrane</keyword>
<dbReference type="OrthoDB" id="10529480at2759"/>
<keyword evidence="1" id="KW-1133">Transmembrane helix</keyword>
<keyword evidence="3" id="KW-1185">Reference proteome</keyword>
<evidence type="ECO:0000256" key="1">
    <source>
        <dbReference type="SAM" id="Phobius"/>
    </source>
</evidence>
<accession>A0A3M7QSG4</accession>
<dbReference type="AlphaFoldDB" id="A0A3M7QSG4"/>
<protein>
    <submittedName>
        <fullName evidence="2">Uncharacterized protein</fullName>
    </submittedName>
</protein>
<name>A0A3M7QSG4_BRAPC</name>
<proteinExistence type="predicted"/>
<comment type="caution">
    <text evidence="2">The sequence shown here is derived from an EMBL/GenBank/DDBJ whole genome shotgun (WGS) entry which is preliminary data.</text>
</comment>
<keyword evidence="1" id="KW-0812">Transmembrane</keyword>
<organism evidence="2 3">
    <name type="scientific">Brachionus plicatilis</name>
    <name type="common">Marine rotifer</name>
    <name type="synonym">Brachionus muelleri</name>
    <dbReference type="NCBI Taxonomy" id="10195"/>
    <lineage>
        <taxon>Eukaryota</taxon>
        <taxon>Metazoa</taxon>
        <taxon>Spiralia</taxon>
        <taxon>Gnathifera</taxon>
        <taxon>Rotifera</taxon>
        <taxon>Eurotatoria</taxon>
        <taxon>Monogononta</taxon>
        <taxon>Pseudotrocha</taxon>
        <taxon>Ploima</taxon>
        <taxon>Brachionidae</taxon>
        <taxon>Brachionus</taxon>
    </lineage>
</organism>
<feature type="transmembrane region" description="Helical" evidence="1">
    <location>
        <begin position="29"/>
        <end position="51"/>
    </location>
</feature>
<evidence type="ECO:0000313" key="3">
    <source>
        <dbReference type="Proteomes" id="UP000276133"/>
    </source>
</evidence>
<gene>
    <name evidence="2" type="ORF">BpHYR1_037207</name>
</gene>
<dbReference type="EMBL" id="REGN01005223">
    <property type="protein sequence ID" value="RNA14262.1"/>
    <property type="molecule type" value="Genomic_DNA"/>
</dbReference>
<dbReference type="Proteomes" id="UP000276133">
    <property type="component" value="Unassembled WGS sequence"/>
</dbReference>
<sequence length="189" mass="21876">MQSLDLASSKMATCMKNIQFKCVKFIVKYPFLVIVMSVLVSIIISTVGQYLSPIKSLSIPYKELSTIGTPFSNRRSIKQKLKQMIQNKQLYQVDDYIKYFEEAESIPNQYANFSTKDEKNYSDEIIDRIAKAISSSFVENQKFKRQIRDFEIDSEQDLGKSDAEIFEKSRSTFISCNSVFNVHFIPVNR</sequence>
<evidence type="ECO:0000313" key="2">
    <source>
        <dbReference type="EMBL" id="RNA14262.1"/>
    </source>
</evidence>
<reference evidence="2 3" key="1">
    <citation type="journal article" date="2018" name="Sci. Rep.">
        <title>Genomic signatures of local adaptation to the degree of environmental predictability in rotifers.</title>
        <authorList>
            <person name="Franch-Gras L."/>
            <person name="Hahn C."/>
            <person name="Garcia-Roger E.M."/>
            <person name="Carmona M.J."/>
            <person name="Serra M."/>
            <person name="Gomez A."/>
        </authorList>
    </citation>
    <scope>NUCLEOTIDE SEQUENCE [LARGE SCALE GENOMIC DNA]</scope>
    <source>
        <strain evidence="2">HYR1</strain>
    </source>
</reference>